<feature type="transmembrane region" description="Helical" evidence="6">
    <location>
        <begin position="217"/>
        <end position="238"/>
    </location>
</feature>
<reference evidence="7 8" key="1">
    <citation type="submission" date="2013-03" db="EMBL/GenBank/DDBJ databases">
        <title>The Genome Sequence of Phialophora europaea CBS 101466.</title>
        <authorList>
            <consortium name="The Broad Institute Genomics Platform"/>
            <person name="Cuomo C."/>
            <person name="de Hoog S."/>
            <person name="Gorbushina A."/>
            <person name="Walker B."/>
            <person name="Young S.K."/>
            <person name="Zeng Q."/>
            <person name="Gargeya S."/>
            <person name="Fitzgerald M."/>
            <person name="Haas B."/>
            <person name="Abouelleil A."/>
            <person name="Allen A.W."/>
            <person name="Alvarado L."/>
            <person name="Arachchi H.M."/>
            <person name="Berlin A.M."/>
            <person name="Chapman S.B."/>
            <person name="Gainer-Dewar J."/>
            <person name="Goldberg J."/>
            <person name="Griggs A."/>
            <person name="Gujja S."/>
            <person name="Hansen M."/>
            <person name="Howarth C."/>
            <person name="Imamovic A."/>
            <person name="Ireland A."/>
            <person name="Larimer J."/>
            <person name="McCowan C."/>
            <person name="Murphy C."/>
            <person name="Pearson M."/>
            <person name="Poon T.W."/>
            <person name="Priest M."/>
            <person name="Roberts A."/>
            <person name="Saif S."/>
            <person name="Shea T."/>
            <person name="Sisk P."/>
            <person name="Sykes S."/>
            <person name="Wortman J."/>
            <person name="Nusbaum C."/>
            <person name="Birren B."/>
        </authorList>
    </citation>
    <scope>NUCLEOTIDE SEQUENCE [LARGE SCALE GENOMIC DNA]</scope>
    <source>
        <strain evidence="7 8">CBS 101466</strain>
    </source>
</reference>
<dbReference type="Proteomes" id="UP000030752">
    <property type="component" value="Unassembled WGS sequence"/>
</dbReference>
<keyword evidence="3 6" id="KW-1133">Transmembrane helix</keyword>
<dbReference type="PANTHER" id="PTHR31465">
    <property type="entry name" value="PROTEIN RTA1-RELATED"/>
    <property type="match status" value="1"/>
</dbReference>
<dbReference type="PANTHER" id="PTHR31465:SF9">
    <property type="entry name" value="SPHINGOID LONG-CHAIN BASE TRANSPORTER RSB1"/>
    <property type="match status" value="1"/>
</dbReference>
<keyword evidence="8" id="KW-1185">Reference proteome</keyword>
<dbReference type="RefSeq" id="XP_008713121.1">
    <property type="nucleotide sequence ID" value="XM_008714899.1"/>
</dbReference>
<dbReference type="InParanoid" id="W2S953"/>
<dbReference type="InterPro" id="IPR007568">
    <property type="entry name" value="RTA1"/>
</dbReference>
<gene>
    <name evidence="7" type="ORF">HMPREF1541_10228</name>
</gene>
<evidence type="ECO:0000256" key="2">
    <source>
        <dbReference type="ARBA" id="ARBA00022692"/>
    </source>
</evidence>
<feature type="transmembrane region" description="Helical" evidence="6">
    <location>
        <begin position="258"/>
        <end position="276"/>
    </location>
</feature>
<dbReference type="FunCoup" id="W2S953">
    <property type="interactions" value="31"/>
</dbReference>
<feature type="transmembrane region" description="Helical" evidence="6">
    <location>
        <begin position="30"/>
        <end position="49"/>
    </location>
</feature>
<dbReference type="AlphaFoldDB" id="W2S953"/>
<comment type="subcellular location">
    <subcellularLocation>
        <location evidence="1">Membrane</location>
        <topology evidence="1">Multi-pass membrane protein</topology>
    </subcellularLocation>
</comment>
<dbReference type="OrthoDB" id="4521223at2759"/>
<sequence>MTDSSSVPLQPPPNCAEHPECLEDWGYLNYLPSVAANAVFVVLFALGLVTQGVLAFRHRTWGFSIAMLIGTILEVIGYGGRIGLHYDVFIDTWFIMYLCCLTIAPALFSAAVYLSLSRILAICGETLSFLKGRSITLIFISCDFISLVLQAAGGAIASTAMSSATRDMGVNIMIAGLSSQVAATTAFSLLCLQIMWNTRRHPERVKVNSEGFRRGKGFRGFIWAIAIATVTILIRCSFRVAELSEGFKGKVANDEPLFIVFESVMMVICVCVLTIAHPGLTLGARWNTGEFHWRLKRYQREEKYHNHQRRAPAEGTAKSKDFPSGTSSEHGGTSKEGIAVGEAGGLA</sequence>
<feature type="transmembrane region" description="Helical" evidence="6">
    <location>
        <begin position="137"/>
        <end position="160"/>
    </location>
</feature>
<evidence type="ECO:0000313" key="8">
    <source>
        <dbReference type="Proteomes" id="UP000030752"/>
    </source>
</evidence>
<keyword evidence="4 6" id="KW-0472">Membrane</keyword>
<dbReference type="STRING" id="1220924.W2S953"/>
<evidence type="ECO:0000256" key="3">
    <source>
        <dbReference type="ARBA" id="ARBA00022989"/>
    </source>
</evidence>
<keyword evidence="2 6" id="KW-0812">Transmembrane</keyword>
<accession>W2S953</accession>
<evidence type="ECO:0000256" key="6">
    <source>
        <dbReference type="SAM" id="Phobius"/>
    </source>
</evidence>
<feature type="transmembrane region" description="Helical" evidence="6">
    <location>
        <begin position="61"/>
        <end position="80"/>
    </location>
</feature>
<feature type="transmembrane region" description="Helical" evidence="6">
    <location>
        <begin position="92"/>
        <end position="116"/>
    </location>
</feature>
<evidence type="ECO:0000256" key="4">
    <source>
        <dbReference type="ARBA" id="ARBA00023136"/>
    </source>
</evidence>
<dbReference type="eggNOG" id="ENOG502QU4U">
    <property type="taxonomic scope" value="Eukaryota"/>
</dbReference>
<name>W2S953_CYPE1</name>
<proteinExistence type="predicted"/>
<evidence type="ECO:0000256" key="5">
    <source>
        <dbReference type="SAM" id="MobiDB-lite"/>
    </source>
</evidence>
<dbReference type="GO" id="GO:0000324">
    <property type="term" value="C:fungal-type vacuole"/>
    <property type="evidence" value="ECO:0007669"/>
    <property type="project" value="TreeGrafter"/>
</dbReference>
<dbReference type="VEuPathDB" id="FungiDB:HMPREF1541_10228"/>
<protein>
    <recommendedName>
        <fullName evidence="9">RTA1 domain protein</fullName>
    </recommendedName>
</protein>
<dbReference type="Pfam" id="PF04479">
    <property type="entry name" value="RTA1"/>
    <property type="match status" value="1"/>
</dbReference>
<evidence type="ECO:0000256" key="1">
    <source>
        <dbReference type="ARBA" id="ARBA00004141"/>
    </source>
</evidence>
<dbReference type="HOGENOM" id="CLU_033465_6_1_1"/>
<feature type="region of interest" description="Disordered" evidence="5">
    <location>
        <begin position="304"/>
        <end position="347"/>
    </location>
</feature>
<feature type="transmembrane region" description="Helical" evidence="6">
    <location>
        <begin position="172"/>
        <end position="196"/>
    </location>
</feature>
<organism evidence="7 8">
    <name type="scientific">Cyphellophora europaea (strain CBS 101466)</name>
    <name type="common">Phialophora europaea</name>
    <dbReference type="NCBI Taxonomy" id="1220924"/>
    <lineage>
        <taxon>Eukaryota</taxon>
        <taxon>Fungi</taxon>
        <taxon>Dikarya</taxon>
        <taxon>Ascomycota</taxon>
        <taxon>Pezizomycotina</taxon>
        <taxon>Eurotiomycetes</taxon>
        <taxon>Chaetothyriomycetidae</taxon>
        <taxon>Chaetothyriales</taxon>
        <taxon>Cyphellophoraceae</taxon>
        <taxon>Cyphellophora</taxon>
    </lineage>
</organism>
<evidence type="ECO:0008006" key="9">
    <source>
        <dbReference type="Google" id="ProtNLM"/>
    </source>
</evidence>
<evidence type="ECO:0000313" key="7">
    <source>
        <dbReference type="EMBL" id="ETN44558.1"/>
    </source>
</evidence>
<dbReference type="GO" id="GO:0005886">
    <property type="term" value="C:plasma membrane"/>
    <property type="evidence" value="ECO:0007669"/>
    <property type="project" value="TreeGrafter"/>
</dbReference>
<dbReference type="EMBL" id="KB822714">
    <property type="protein sequence ID" value="ETN44558.1"/>
    <property type="molecule type" value="Genomic_DNA"/>
</dbReference>
<dbReference type="GeneID" id="19977567"/>